<dbReference type="SUPFAM" id="SSF53720">
    <property type="entry name" value="ALDH-like"/>
    <property type="match status" value="1"/>
</dbReference>
<proteinExistence type="inferred from homology"/>
<dbReference type="EMBL" id="JBHSAY010000004">
    <property type="protein sequence ID" value="MFC4129984.1"/>
    <property type="molecule type" value="Genomic_DNA"/>
</dbReference>
<evidence type="ECO:0000256" key="2">
    <source>
        <dbReference type="ARBA" id="ARBA00023002"/>
    </source>
</evidence>
<accession>A0ABV8LI74</accession>
<dbReference type="InterPro" id="IPR016162">
    <property type="entry name" value="Ald_DH_N"/>
</dbReference>
<dbReference type="InterPro" id="IPR015590">
    <property type="entry name" value="Aldehyde_DH_dom"/>
</dbReference>
<name>A0ABV8LI74_9ACTN</name>
<keyword evidence="2 3" id="KW-0560">Oxidoreductase</keyword>
<evidence type="ECO:0000256" key="1">
    <source>
        <dbReference type="ARBA" id="ARBA00009986"/>
    </source>
</evidence>
<reference evidence="6" key="1">
    <citation type="journal article" date="2019" name="Int. J. Syst. Evol. Microbiol.">
        <title>The Global Catalogue of Microorganisms (GCM) 10K type strain sequencing project: providing services to taxonomists for standard genome sequencing and annotation.</title>
        <authorList>
            <consortium name="The Broad Institute Genomics Platform"/>
            <consortium name="The Broad Institute Genome Sequencing Center for Infectious Disease"/>
            <person name="Wu L."/>
            <person name="Ma J."/>
        </authorList>
    </citation>
    <scope>NUCLEOTIDE SEQUENCE [LARGE SCALE GENOMIC DNA]</scope>
    <source>
        <strain evidence="6">CGMCC 4.7289</strain>
    </source>
</reference>
<dbReference type="Gene3D" id="3.40.605.10">
    <property type="entry name" value="Aldehyde Dehydrogenase, Chain A, domain 1"/>
    <property type="match status" value="1"/>
</dbReference>
<comment type="similarity">
    <text evidence="1 3">Belongs to the aldehyde dehydrogenase family.</text>
</comment>
<sequence>MTSLVEHPRRLHVVDPITGESRADYDIADEAAVHAAVERARDAAGWWAGLRARERRRHLSAYKSLIASRIDELAELIRAETGKSLAGAQLEVMLAVEHLDWAARNARRVLKRRSVSSGMLAFNQASSVTYVPFGVVGVIGPWNYPVYTPMGAVSHALAAGNAVVFKPSEFTPGVGVWLAQCWSELLPDQPVLQVVTGDGATGAALCRAAVDKIAFTGSAATGRAVMAACAERLTPVVIEGGGKDALIVTADADLDAAAQAAVFGGLGNAGQTCAGVERVYVEQAVYEPFVARLAELARKVRPGAEPEAPYGPMTTPTQPGIVLRHITDAIDRGARALVGDAASVRPPFVEPVVLTDVPEDSAAVTDETFGPVLVVNPVVDAEEALRRTNATAYGLSGAIFTRHRRRGLALAAQLRAGAVSVNSVLGYAGVPSLPFGGVGDSGFGRVHGADGLREFSRPMSVTWQRFRPPIDLMTLQPAASAMRTSLAMFRWRHGRSTHPARRDA</sequence>
<dbReference type="RefSeq" id="WP_253755627.1">
    <property type="nucleotide sequence ID" value="NZ_JAMZDZ010000001.1"/>
</dbReference>
<dbReference type="Pfam" id="PF00171">
    <property type="entry name" value="Aldedh"/>
    <property type="match status" value="1"/>
</dbReference>
<dbReference type="InterPro" id="IPR016161">
    <property type="entry name" value="Ald_DH/histidinol_DH"/>
</dbReference>
<dbReference type="CDD" id="cd07099">
    <property type="entry name" value="ALDH_DDALDH"/>
    <property type="match status" value="1"/>
</dbReference>
<comment type="caution">
    <text evidence="5">The sequence shown here is derived from an EMBL/GenBank/DDBJ whole genome shotgun (WGS) entry which is preliminary data.</text>
</comment>
<evidence type="ECO:0000259" key="4">
    <source>
        <dbReference type="Pfam" id="PF00171"/>
    </source>
</evidence>
<evidence type="ECO:0000313" key="6">
    <source>
        <dbReference type="Proteomes" id="UP001595816"/>
    </source>
</evidence>
<dbReference type="InterPro" id="IPR016163">
    <property type="entry name" value="Ald_DH_C"/>
</dbReference>
<dbReference type="PANTHER" id="PTHR11699">
    <property type="entry name" value="ALDEHYDE DEHYDROGENASE-RELATED"/>
    <property type="match status" value="1"/>
</dbReference>
<dbReference type="PIRSF" id="PIRSF036492">
    <property type="entry name" value="ALDH"/>
    <property type="match status" value="1"/>
</dbReference>
<evidence type="ECO:0000313" key="5">
    <source>
        <dbReference type="EMBL" id="MFC4129984.1"/>
    </source>
</evidence>
<feature type="domain" description="Aldehyde dehydrogenase" evidence="4">
    <location>
        <begin position="9"/>
        <end position="459"/>
    </location>
</feature>
<gene>
    <name evidence="5" type="ORF">ACFOZ4_05135</name>
</gene>
<organism evidence="5 6">
    <name type="scientific">Hamadaea flava</name>
    <dbReference type="NCBI Taxonomy" id="1742688"/>
    <lineage>
        <taxon>Bacteria</taxon>
        <taxon>Bacillati</taxon>
        <taxon>Actinomycetota</taxon>
        <taxon>Actinomycetes</taxon>
        <taxon>Micromonosporales</taxon>
        <taxon>Micromonosporaceae</taxon>
        <taxon>Hamadaea</taxon>
    </lineage>
</organism>
<dbReference type="InterPro" id="IPR016160">
    <property type="entry name" value="Ald_DH_CS_CYS"/>
</dbReference>
<dbReference type="PROSITE" id="PS00070">
    <property type="entry name" value="ALDEHYDE_DEHYDR_CYS"/>
    <property type="match status" value="1"/>
</dbReference>
<protein>
    <recommendedName>
        <fullName evidence="3">Aldehyde dehydrogenase</fullName>
    </recommendedName>
</protein>
<dbReference type="Gene3D" id="3.40.309.10">
    <property type="entry name" value="Aldehyde Dehydrogenase, Chain A, domain 2"/>
    <property type="match status" value="1"/>
</dbReference>
<dbReference type="InterPro" id="IPR012394">
    <property type="entry name" value="Aldehyde_DH_NAD(P)"/>
</dbReference>
<keyword evidence="6" id="KW-1185">Reference proteome</keyword>
<dbReference type="Proteomes" id="UP001595816">
    <property type="component" value="Unassembled WGS sequence"/>
</dbReference>
<evidence type="ECO:0000256" key="3">
    <source>
        <dbReference type="PIRNR" id="PIRNR036492"/>
    </source>
</evidence>